<keyword evidence="4" id="KW-1185">Reference proteome</keyword>
<organism evidence="3 4">
    <name type="scientific">Nocardia terpenica</name>
    <dbReference type="NCBI Taxonomy" id="455432"/>
    <lineage>
        <taxon>Bacteria</taxon>
        <taxon>Bacillati</taxon>
        <taxon>Actinomycetota</taxon>
        <taxon>Actinomycetes</taxon>
        <taxon>Mycobacteriales</taxon>
        <taxon>Nocardiaceae</taxon>
        <taxon>Nocardia</taxon>
    </lineage>
</organism>
<gene>
    <name evidence="3" type="ORF">AWN90_11650</name>
</gene>
<name>A0A164HHE2_9NOCA</name>
<dbReference type="EMBL" id="LWGR01000021">
    <property type="protein sequence ID" value="KZM68515.1"/>
    <property type="molecule type" value="Genomic_DNA"/>
</dbReference>
<dbReference type="Gene3D" id="3.10.450.50">
    <property type="match status" value="1"/>
</dbReference>
<feature type="region of interest" description="Disordered" evidence="1">
    <location>
        <begin position="1"/>
        <end position="21"/>
    </location>
</feature>
<dbReference type="AlphaFoldDB" id="A0A164HHE2"/>
<dbReference type="InterPro" id="IPR049219">
    <property type="entry name" value="DUF6841"/>
</dbReference>
<dbReference type="Pfam" id="PF20795">
    <property type="entry name" value="DUF6841"/>
    <property type="match status" value="1"/>
</dbReference>
<proteinExistence type="predicted"/>
<accession>A0A164HHE2</accession>
<dbReference type="Proteomes" id="UP000076512">
    <property type="component" value="Unassembled WGS sequence"/>
</dbReference>
<evidence type="ECO:0000313" key="3">
    <source>
        <dbReference type="EMBL" id="KZM68515.1"/>
    </source>
</evidence>
<reference evidence="3 4" key="1">
    <citation type="submission" date="2016-04" db="EMBL/GenBank/DDBJ databases">
        <authorList>
            <person name="Evans L.H."/>
            <person name="Alamgir A."/>
            <person name="Owens N."/>
            <person name="Weber N.D."/>
            <person name="Virtaneva K."/>
            <person name="Barbian K."/>
            <person name="Babar A."/>
            <person name="Rosenke K."/>
        </authorList>
    </citation>
    <scope>NUCLEOTIDE SEQUENCE [LARGE SCALE GENOMIC DNA]</scope>
    <source>
        <strain evidence="3 4">IFM 0406</strain>
    </source>
</reference>
<feature type="domain" description="DUF6841" evidence="2">
    <location>
        <begin position="38"/>
        <end position="164"/>
    </location>
</feature>
<protein>
    <recommendedName>
        <fullName evidence="2">DUF6841 domain-containing protein</fullName>
    </recommendedName>
</protein>
<sequence length="167" mass="19035">MPPQRKETTMANKTMAKPGARGKVDIGPTISRFASIADEVSDWYTLYSQVFIDEVTSAEPDPAGLLDYYAIPMWMVTPARTVVVDEPRKMFDVINEEFRRMLATGYASAHDEDRVVRVLDERSVIVEATWVRYNRAGEEIERNRSQSTAVRTDKGWRIAIMSNVELD</sequence>
<evidence type="ECO:0000259" key="2">
    <source>
        <dbReference type="Pfam" id="PF20795"/>
    </source>
</evidence>
<comment type="caution">
    <text evidence="3">The sequence shown here is derived from an EMBL/GenBank/DDBJ whole genome shotgun (WGS) entry which is preliminary data.</text>
</comment>
<evidence type="ECO:0000256" key="1">
    <source>
        <dbReference type="SAM" id="MobiDB-lite"/>
    </source>
</evidence>
<evidence type="ECO:0000313" key="4">
    <source>
        <dbReference type="Proteomes" id="UP000076512"/>
    </source>
</evidence>